<evidence type="ECO:0000256" key="6">
    <source>
        <dbReference type="ARBA" id="ARBA00035106"/>
    </source>
</evidence>
<accession>A0A5P8DIU8</accession>
<feature type="compositionally biased region" description="Polar residues" evidence="8">
    <location>
        <begin position="36"/>
        <end position="50"/>
    </location>
</feature>
<evidence type="ECO:0000313" key="10">
    <source>
        <dbReference type="EMBL" id="QFP98362.1"/>
    </source>
</evidence>
<name>A0A5P8DIU8_9PEZI</name>
<comment type="subcellular location">
    <subcellularLocation>
        <location evidence="7">Nucleus</location>
    </subcellularLocation>
</comment>
<evidence type="ECO:0000256" key="5">
    <source>
        <dbReference type="ARBA" id="ARBA00023242"/>
    </source>
</evidence>
<comment type="function">
    <text evidence="6">Mating type proteins are sequence specific DNA-binding proteins that act as master switches in fungal differentiation by controlling gene expression in a cell type-specific fashion. Transcriptional activator that induces the transcription of alpha-specific genes.</text>
</comment>
<protein>
    <recommendedName>
        <fullName evidence="1">Mating-type protein MAT-1</fullName>
    </recommendedName>
</protein>
<evidence type="ECO:0000256" key="3">
    <source>
        <dbReference type="ARBA" id="ARBA00023125"/>
    </source>
</evidence>
<dbReference type="GO" id="GO:0008301">
    <property type="term" value="F:DNA binding, bending"/>
    <property type="evidence" value="ECO:0007669"/>
    <property type="project" value="InterPro"/>
</dbReference>
<comment type="similarity">
    <text evidence="7">Belongs to the MATALPHA1 family.</text>
</comment>
<evidence type="ECO:0000256" key="7">
    <source>
        <dbReference type="RuleBase" id="RU003516"/>
    </source>
</evidence>
<dbReference type="PROSITE" id="PS51325">
    <property type="entry name" value="ALPHA_BOX"/>
    <property type="match status" value="1"/>
</dbReference>
<feature type="compositionally biased region" description="Low complexity" evidence="8">
    <location>
        <begin position="62"/>
        <end position="75"/>
    </location>
</feature>
<evidence type="ECO:0000259" key="9">
    <source>
        <dbReference type="PROSITE" id="PS51325"/>
    </source>
</evidence>
<dbReference type="Pfam" id="PF04769">
    <property type="entry name" value="MATalpha_HMGbox"/>
    <property type="match status" value="1"/>
</dbReference>
<keyword evidence="3 7" id="KW-0238">DNA-binding</keyword>
<keyword evidence="5 7" id="KW-0539">Nucleus</keyword>
<dbReference type="EMBL" id="MK681862">
    <property type="protein sequence ID" value="QFP98362.1"/>
    <property type="molecule type" value="mRNA"/>
</dbReference>
<organism evidence="10">
    <name type="scientific">Aureobasidium zeae</name>
    <dbReference type="NCBI Taxonomy" id="1592451"/>
    <lineage>
        <taxon>Eukaryota</taxon>
        <taxon>Fungi</taxon>
        <taxon>Dikarya</taxon>
        <taxon>Ascomycota</taxon>
        <taxon>Pezizomycotina</taxon>
        <taxon>Dothideomycetes</taxon>
        <taxon>Dothideomycetidae</taxon>
        <taxon>Dothideales</taxon>
        <taxon>Saccotheciaceae</taxon>
        <taxon>Aureobasidium</taxon>
    </lineage>
</organism>
<sequence length="425" mass="46280">MSVVMPESIALLLQKYSPEQIAEVVDAVMKMRPVASQQGPIASPTPSSAITDRKKRAKKSSASKGAQSSASAAGSIAPTRPLNSWMAFRSYHSPIFKSFQQKDISGFLTRMWQNDPFKAKWSILAKAYSMIRENNTKDAAPLDKFLAITCPLIGMIPRDEYLVVMGWNIVDMDGGKKMERFFTPEISSFPESILTTNLSSEDLVTHCLHISYVQQADDNIVRNQGSTAALSMAAQPTYSSNLSFGTSTQPDLMSAQPMINSTQPIINSTQPIVNPTQSFDTSTQAIFTSALPAVLPTQTASSPMQFGFVNAEPDNQIQQAENINHGFLFGDSVQGALFHNNNGAAGASGAVRQAVHDLGAQEFPFMDEFDPFGSSALDFDPFSMNHDAAFASNSIGTYLAPSNEQFPENFNIDDLLSSDMFDMTK</sequence>
<keyword evidence="2 7" id="KW-0805">Transcription regulation</keyword>
<reference evidence="10" key="1">
    <citation type="submission" date="2019-03" db="EMBL/GenBank/DDBJ databases">
        <authorList>
            <person name="Chen N."/>
            <person name="Xue C."/>
        </authorList>
    </citation>
    <scope>NUCLEOTIDE SEQUENCE</scope>
    <source>
        <strain evidence="10">JLMHK-9</strain>
    </source>
</reference>
<dbReference type="GO" id="GO:0045895">
    <property type="term" value="P:positive regulation of mating-type specific transcription, DNA-templated"/>
    <property type="evidence" value="ECO:0007669"/>
    <property type="project" value="InterPro"/>
</dbReference>
<feature type="region of interest" description="Disordered" evidence="8">
    <location>
        <begin position="36"/>
        <end position="75"/>
    </location>
</feature>
<dbReference type="AlphaFoldDB" id="A0A5P8DIU8"/>
<dbReference type="InterPro" id="IPR006856">
    <property type="entry name" value="MATalpha_HMGbox"/>
</dbReference>
<evidence type="ECO:0000256" key="8">
    <source>
        <dbReference type="SAM" id="MobiDB-lite"/>
    </source>
</evidence>
<evidence type="ECO:0000256" key="1">
    <source>
        <dbReference type="ARBA" id="ARBA00015083"/>
    </source>
</evidence>
<proteinExistence type="evidence at transcript level"/>
<evidence type="ECO:0000256" key="2">
    <source>
        <dbReference type="ARBA" id="ARBA00023015"/>
    </source>
</evidence>
<dbReference type="GO" id="GO:0005634">
    <property type="term" value="C:nucleus"/>
    <property type="evidence" value="ECO:0007669"/>
    <property type="project" value="UniProtKB-SubCell"/>
</dbReference>
<feature type="domain" description="Alpha box" evidence="9">
    <location>
        <begin position="77"/>
        <end position="132"/>
    </location>
</feature>
<evidence type="ECO:0000256" key="4">
    <source>
        <dbReference type="ARBA" id="ARBA00023163"/>
    </source>
</evidence>
<keyword evidence="4 7" id="KW-0804">Transcription</keyword>